<proteinExistence type="predicted"/>
<sequence length="563" mass="59134">MEELLGHLQSGPARVVSLGLLRSASHPSQHNGSVDETNSTSEGSECGGCAPSLRRIAIAKQILAEATSAFSPSLSIHLAKSDKQRNTGALGPLMAMIESETEADRLRCCLETLAFLLLDKANRKVVNELRGLDLIMRVFQRASDPNVQISALDALHSLVKSEDADKERLWAHPQKQLVLGMAKPKLGAGQLCEVLCLLRKMSFRTIGNELELLEPGLLAVLSNLLAPTLPHPVLLKALKVLRYCAECAGNDHLNSWHLIVFKLVPLLRDSVVCEATLNVLLPLSEHMAFKNLFMAAGAIPPLLALLLHPVKSVAVTATCVISCLSDVGLSREQLCQEPALVALMRTLQHNRQHVDVNIGILYTLNRLAGAKPVVVATMHRHNAPQLLLRLLQRWSDEDLVLAALQLLETVGAPASVDASTSSSATTTAAPTPRPTQQADVVLAGVEAAEVQQASGSSDQAAAGPRDVASSSPSPASSCTASSLDTLSLTSSAASSASCSSTSASVPMSSAAASASAAAARAEAADNLKASLQRGMVHVSSRASLLAAAGYAPADASVIIENMA</sequence>
<dbReference type="SUPFAM" id="SSF48371">
    <property type="entry name" value="ARM repeat"/>
    <property type="match status" value="1"/>
</dbReference>
<protein>
    <submittedName>
        <fullName evidence="2">Uncharacterized protein</fullName>
    </submittedName>
</protein>
<dbReference type="Gene3D" id="1.25.10.10">
    <property type="entry name" value="Leucine-rich Repeat Variant"/>
    <property type="match status" value="2"/>
</dbReference>
<name>A0A7S0X0G5_9CHLO</name>
<feature type="compositionally biased region" description="Low complexity" evidence="1">
    <location>
        <begin position="415"/>
        <end position="430"/>
    </location>
</feature>
<feature type="compositionally biased region" description="Polar residues" evidence="1">
    <location>
        <begin position="25"/>
        <end position="43"/>
    </location>
</feature>
<feature type="region of interest" description="Disordered" evidence="1">
    <location>
        <begin position="415"/>
        <end position="435"/>
    </location>
</feature>
<dbReference type="AlphaFoldDB" id="A0A7S0X0G5"/>
<dbReference type="EMBL" id="HBFB01033253">
    <property type="protein sequence ID" value="CAD8694469.1"/>
    <property type="molecule type" value="Transcribed_RNA"/>
</dbReference>
<evidence type="ECO:0000256" key="1">
    <source>
        <dbReference type="SAM" id="MobiDB-lite"/>
    </source>
</evidence>
<feature type="region of interest" description="Disordered" evidence="1">
    <location>
        <begin position="25"/>
        <end position="46"/>
    </location>
</feature>
<gene>
    <name evidence="2" type="ORF">CLEI1391_LOCUS18652</name>
</gene>
<dbReference type="InterPro" id="IPR016024">
    <property type="entry name" value="ARM-type_fold"/>
</dbReference>
<dbReference type="InterPro" id="IPR000225">
    <property type="entry name" value="Armadillo"/>
</dbReference>
<evidence type="ECO:0000313" key="2">
    <source>
        <dbReference type="EMBL" id="CAD8694469.1"/>
    </source>
</evidence>
<reference evidence="2" key="1">
    <citation type="submission" date="2021-01" db="EMBL/GenBank/DDBJ databases">
        <authorList>
            <person name="Corre E."/>
            <person name="Pelletier E."/>
            <person name="Niang G."/>
            <person name="Scheremetjew M."/>
            <person name="Finn R."/>
            <person name="Kale V."/>
            <person name="Holt S."/>
            <person name="Cochrane G."/>
            <person name="Meng A."/>
            <person name="Brown T."/>
            <person name="Cohen L."/>
        </authorList>
    </citation>
    <scope>NUCLEOTIDE SEQUENCE</scope>
    <source>
        <strain evidence="2">SAG 11-49</strain>
    </source>
</reference>
<feature type="region of interest" description="Disordered" evidence="1">
    <location>
        <begin position="452"/>
        <end position="480"/>
    </location>
</feature>
<accession>A0A7S0X0G5</accession>
<dbReference type="InterPro" id="IPR011989">
    <property type="entry name" value="ARM-like"/>
</dbReference>
<organism evidence="2">
    <name type="scientific">Chlamydomonas leiostraca</name>
    <dbReference type="NCBI Taxonomy" id="1034604"/>
    <lineage>
        <taxon>Eukaryota</taxon>
        <taxon>Viridiplantae</taxon>
        <taxon>Chlorophyta</taxon>
        <taxon>core chlorophytes</taxon>
        <taxon>Chlorophyceae</taxon>
        <taxon>CS clade</taxon>
        <taxon>Chlamydomonadales</taxon>
        <taxon>Chlamydomonadaceae</taxon>
        <taxon>Chlamydomonas</taxon>
    </lineage>
</organism>
<dbReference type="SMART" id="SM00185">
    <property type="entry name" value="ARM"/>
    <property type="match status" value="3"/>
</dbReference>